<proteinExistence type="predicted"/>
<dbReference type="Proteomes" id="UP000596192">
    <property type="component" value="Chromosome"/>
</dbReference>
<evidence type="ECO:0000313" key="1">
    <source>
        <dbReference type="EMBL" id="QQE90472.1"/>
    </source>
</evidence>
<gene>
    <name evidence="1" type="ORF">GKQ51_09445</name>
</gene>
<name>A0AAP9YHT5_9GAMM</name>
<accession>A0AAP9YHT5</accession>
<dbReference type="EMBL" id="CP066310">
    <property type="protein sequence ID" value="QQE90472.1"/>
    <property type="molecule type" value="Genomic_DNA"/>
</dbReference>
<sequence length="57" mass="6495">MSELAESLLSQLLEEQRRTNQLLEQMAKQQLMLIEAMAEDAAPDMPPITYMDGSKVR</sequence>
<evidence type="ECO:0000313" key="2">
    <source>
        <dbReference type="Proteomes" id="UP000596192"/>
    </source>
</evidence>
<dbReference type="RefSeq" id="WP_198867792.1">
    <property type="nucleotide sequence ID" value="NZ_CP066310.1"/>
</dbReference>
<protein>
    <submittedName>
        <fullName evidence="1">Uncharacterized protein</fullName>
    </submittedName>
</protein>
<dbReference type="AlphaFoldDB" id="A0AAP9YHT5"/>
<organism evidence="1 2">
    <name type="scientific">Azotobacter chroococcum</name>
    <dbReference type="NCBI Taxonomy" id="353"/>
    <lineage>
        <taxon>Bacteria</taxon>
        <taxon>Pseudomonadati</taxon>
        <taxon>Pseudomonadota</taxon>
        <taxon>Gammaproteobacteria</taxon>
        <taxon>Pseudomonadales</taxon>
        <taxon>Pseudomonadaceae</taxon>
        <taxon>Azotobacter</taxon>
    </lineage>
</organism>
<reference evidence="1 2" key="1">
    <citation type="submission" date="2020-12" db="EMBL/GenBank/DDBJ databases">
        <title>Genomic Analysis and Response surface optimization of nitrogen-fixing conditions for A. chroococcum strain HR1, Isolation from rhizosphere soil.</title>
        <authorList>
            <person name="Li J."/>
            <person name="Yang H."/>
            <person name="Liu H."/>
            <person name="Wang C."/>
            <person name="Tian Y."/>
            <person name="Lu X.Y."/>
        </authorList>
    </citation>
    <scope>NUCLEOTIDE SEQUENCE [LARGE SCALE GENOMIC DNA]</scope>
    <source>
        <strain evidence="1 2">HR1</strain>
    </source>
</reference>